<dbReference type="OrthoDB" id="9796461at2"/>
<organism evidence="6 7">
    <name type="scientific">Planococcus maitriensis</name>
    <dbReference type="NCBI Taxonomy" id="221799"/>
    <lineage>
        <taxon>Bacteria</taxon>
        <taxon>Bacillati</taxon>
        <taxon>Bacillota</taxon>
        <taxon>Bacilli</taxon>
        <taxon>Bacillales</taxon>
        <taxon>Caryophanaceae</taxon>
        <taxon>Planococcus</taxon>
    </lineage>
</organism>
<evidence type="ECO:0000259" key="4">
    <source>
        <dbReference type="Pfam" id="PF01757"/>
    </source>
</evidence>
<feature type="transmembrane region" description="Helical" evidence="3">
    <location>
        <begin position="230"/>
        <end position="248"/>
    </location>
</feature>
<feature type="domain" description="SGNH" evidence="5">
    <location>
        <begin position="441"/>
        <end position="658"/>
    </location>
</feature>
<keyword evidence="3" id="KW-1133">Transmembrane helix</keyword>
<evidence type="ECO:0000259" key="5">
    <source>
        <dbReference type="Pfam" id="PF19040"/>
    </source>
</evidence>
<keyword evidence="3" id="KW-0472">Membrane</keyword>
<name>A0A365K9X9_9BACL</name>
<dbReference type="GO" id="GO:0016747">
    <property type="term" value="F:acyltransferase activity, transferring groups other than amino-acyl groups"/>
    <property type="evidence" value="ECO:0007669"/>
    <property type="project" value="InterPro"/>
</dbReference>
<feature type="transmembrane region" description="Helical" evidence="3">
    <location>
        <begin position="254"/>
        <end position="272"/>
    </location>
</feature>
<dbReference type="Pfam" id="PF01757">
    <property type="entry name" value="Acyl_transf_3"/>
    <property type="match status" value="1"/>
</dbReference>
<evidence type="ECO:0000256" key="1">
    <source>
        <dbReference type="ARBA" id="ARBA00004370"/>
    </source>
</evidence>
<keyword evidence="7" id="KW-1185">Reference proteome</keyword>
<feature type="transmembrane region" description="Helical" evidence="3">
    <location>
        <begin position="12"/>
        <end position="29"/>
    </location>
</feature>
<feature type="transmembrane region" description="Helical" evidence="3">
    <location>
        <begin position="35"/>
        <end position="53"/>
    </location>
</feature>
<comment type="caution">
    <text evidence="6">The sequence shown here is derived from an EMBL/GenBank/DDBJ whole genome shotgun (WGS) entry which is preliminary data.</text>
</comment>
<dbReference type="PANTHER" id="PTHR23028">
    <property type="entry name" value="ACETYLTRANSFERASE"/>
    <property type="match status" value="1"/>
</dbReference>
<keyword evidence="6" id="KW-0808">Transferase</keyword>
<feature type="transmembrane region" description="Helical" evidence="3">
    <location>
        <begin position="199"/>
        <end position="218"/>
    </location>
</feature>
<dbReference type="AlphaFoldDB" id="A0A365K9X9"/>
<dbReference type="EMBL" id="QLZQ01000001">
    <property type="protein sequence ID" value="RAZ69568.1"/>
    <property type="molecule type" value="Genomic_DNA"/>
</dbReference>
<evidence type="ECO:0000256" key="3">
    <source>
        <dbReference type="SAM" id="Phobius"/>
    </source>
</evidence>
<comment type="subcellular location">
    <subcellularLocation>
        <location evidence="1">Membrane</location>
    </subcellularLocation>
</comment>
<dbReference type="GO" id="GO:0016020">
    <property type="term" value="C:membrane"/>
    <property type="evidence" value="ECO:0007669"/>
    <property type="project" value="TreeGrafter"/>
</dbReference>
<dbReference type="RefSeq" id="WP_112230561.1">
    <property type="nucleotide sequence ID" value="NZ_QLZQ01000001.1"/>
</dbReference>
<feature type="transmembrane region" description="Helical" evidence="3">
    <location>
        <begin position="74"/>
        <end position="93"/>
    </location>
</feature>
<reference evidence="6 7" key="1">
    <citation type="submission" date="2018-06" db="EMBL/GenBank/DDBJ databases">
        <title>The draft genome sequences of strains SCU63 and S1.</title>
        <authorList>
            <person name="Gan L."/>
        </authorList>
    </citation>
    <scope>NUCLEOTIDE SEQUENCE [LARGE SCALE GENOMIC DNA]</scope>
    <source>
        <strain evidence="6 7">S1</strain>
    </source>
</reference>
<dbReference type="InterPro" id="IPR043968">
    <property type="entry name" value="SGNH"/>
</dbReference>
<feature type="transmembrane region" description="Helical" evidence="3">
    <location>
        <begin position="173"/>
        <end position="193"/>
    </location>
</feature>
<feature type="transmembrane region" description="Helical" evidence="3">
    <location>
        <begin position="293"/>
        <end position="314"/>
    </location>
</feature>
<keyword evidence="3" id="KW-0812">Transmembrane</keyword>
<comment type="similarity">
    <text evidence="2">Belongs to the acyltransferase 3 family.</text>
</comment>
<accession>A0A365K9X9</accession>
<dbReference type="Proteomes" id="UP000251869">
    <property type="component" value="Unassembled WGS sequence"/>
</dbReference>
<protein>
    <submittedName>
        <fullName evidence="6">Acyltransferase</fullName>
    </submittedName>
</protein>
<sequence>MEPERRIRPELEGIRTIAALLVAVYHIWFNRVSGGVDVFFVVSGFLITTSLLSMYRKNGRILYFSYIVKLLKRLLPTAWLIGITVLVASLYILPPFTKQQNINEFLASVSYFQNWRLAMDSVDYLAQNNSASPFQHFWALSIQFQFYLVWLVVFFAAISLLKLISGNHMKRMLTVLIALIAVASFSYSVYLTAANQPVAYYHTFTRVWEFGIGGLVALTIHKLAVSSRVAWFFGWLGLIGLISCGIILQVSELFPGYAALWPVLSAVLIIIAGNQSTNFSAFQVLSWKPLVKFGSISYAFYLWHWPLLIFYYALFGVESVSLLGGLGIIATAAVFAYFTIYGFELPIRKIQFPVWKTASIIAVFSAAIWVSTIAYQETYLAGPPVSSELLSESFETHPGAVTYLEDGRLTPPSEFEESFLPGLDFVKQDRSEIYEDGCLSGKGTTEAEPCEYGALTDYDYTIALVGGSHAAHWQPMLAELAEAHDLKIVTYLKGNCRFTEESRKGFEECDTWFQNVKQELVADKPDLIFTVGNVGSSKEDFDEVSDGFIEAWKFFEQHEVPLFLVRDTPWYDQNVLTCLSENPDNPEHCKSDREDIIRDPSPLEEVDYMPESAVTVDLTDYFCDQESCYYVIGNIVTHFDSNHLTATFSRTFAPVFEKPLLDALEAQER</sequence>
<dbReference type="GO" id="GO:0009103">
    <property type="term" value="P:lipopolysaccharide biosynthetic process"/>
    <property type="evidence" value="ECO:0007669"/>
    <property type="project" value="TreeGrafter"/>
</dbReference>
<feature type="transmembrane region" description="Helical" evidence="3">
    <location>
        <begin position="137"/>
        <end position="161"/>
    </location>
</feature>
<evidence type="ECO:0000256" key="2">
    <source>
        <dbReference type="ARBA" id="ARBA00007400"/>
    </source>
</evidence>
<gene>
    <name evidence="6" type="ORF">DP119_02610</name>
</gene>
<evidence type="ECO:0000313" key="7">
    <source>
        <dbReference type="Proteomes" id="UP000251869"/>
    </source>
</evidence>
<keyword evidence="6" id="KW-0012">Acyltransferase</keyword>
<dbReference type="InterPro" id="IPR002656">
    <property type="entry name" value="Acyl_transf_3_dom"/>
</dbReference>
<feature type="domain" description="Acyltransferase 3" evidence="4">
    <location>
        <begin position="10"/>
        <end position="336"/>
    </location>
</feature>
<feature type="transmembrane region" description="Helical" evidence="3">
    <location>
        <begin position="320"/>
        <end position="343"/>
    </location>
</feature>
<dbReference type="InterPro" id="IPR050879">
    <property type="entry name" value="Acyltransferase_3"/>
</dbReference>
<proteinExistence type="inferred from homology"/>
<feature type="transmembrane region" description="Helical" evidence="3">
    <location>
        <begin position="355"/>
        <end position="375"/>
    </location>
</feature>
<evidence type="ECO:0000313" key="6">
    <source>
        <dbReference type="EMBL" id="RAZ69568.1"/>
    </source>
</evidence>
<dbReference type="PANTHER" id="PTHR23028:SF53">
    <property type="entry name" value="ACYL_TRANSF_3 DOMAIN-CONTAINING PROTEIN"/>
    <property type="match status" value="1"/>
</dbReference>
<dbReference type="Pfam" id="PF19040">
    <property type="entry name" value="SGNH"/>
    <property type="match status" value="1"/>
</dbReference>